<sequence>MHVLGLRRSPSTRVPKPWRAGRLPRLTYARTTERHRKARGLFPQRPCPLWTRRLSIGGTPDSAPLPGRRLAWHTWSAGREVDEAARCTPPRYSPAAGPFTRRPRALGVVRVLPQALPTHSDAGSGRCRAARPDVTVVDELGSSFRP</sequence>
<organism evidence="1 2">
    <name type="scientific">Saguinus oedipus</name>
    <name type="common">Cotton-top tamarin</name>
    <name type="synonym">Oedipomidas oedipus</name>
    <dbReference type="NCBI Taxonomy" id="9490"/>
    <lineage>
        <taxon>Eukaryota</taxon>
        <taxon>Metazoa</taxon>
        <taxon>Chordata</taxon>
        <taxon>Craniata</taxon>
        <taxon>Vertebrata</taxon>
        <taxon>Euteleostomi</taxon>
        <taxon>Mammalia</taxon>
        <taxon>Eutheria</taxon>
        <taxon>Euarchontoglires</taxon>
        <taxon>Primates</taxon>
        <taxon>Haplorrhini</taxon>
        <taxon>Platyrrhini</taxon>
        <taxon>Cebidae</taxon>
        <taxon>Callitrichinae</taxon>
        <taxon>Saguinus</taxon>
    </lineage>
</organism>
<evidence type="ECO:0000313" key="2">
    <source>
        <dbReference type="Proteomes" id="UP001266305"/>
    </source>
</evidence>
<accession>A0ABQ9UM80</accession>
<comment type="caution">
    <text evidence="1">The sequence shown here is derived from an EMBL/GenBank/DDBJ whole genome shotgun (WGS) entry which is preliminary data.</text>
</comment>
<protein>
    <submittedName>
        <fullName evidence="1">Uncharacterized protein</fullName>
    </submittedName>
</protein>
<reference evidence="1 2" key="1">
    <citation type="submission" date="2023-05" db="EMBL/GenBank/DDBJ databases">
        <title>B98-5 Cell Line De Novo Hybrid Assembly: An Optical Mapping Approach.</title>
        <authorList>
            <person name="Kananen K."/>
            <person name="Auerbach J.A."/>
            <person name="Kautto E."/>
            <person name="Blachly J.S."/>
        </authorList>
    </citation>
    <scope>NUCLEOTIDE SEQUENCE [LARGE SCALE GENOMIC DNA]</scope>
    <source>
        <strain evidence="1">B95-8</strain>
        <tissue evidence="1">Cell line</tissue>
    </source>
</reference>
<evidence type="ECO:0000313" key="1">
    <source>
        <dbReference type="EMBL" id="KAK2097900.1"/>
    </source>
</evidence>
<name>A0ABQ9UM80_SAGOE</name>
<dbReference type="EMBL" id="JASSZA010000011">
    <property type="protein sequence ID" value="KAK2097900.1"/>
    <property type="molecule type" value="Genomic_DNA"/>
</dbReference>
<gene>
    <name evidence="1" type="ORF">P7K49_023351</name>
</gene>
<dbReference type="Proteomes" id="UP001266305">
    <property type="component" value="Unassembled WGS sequence"/>
</dbReference>
<keyword evidence="2" id="KW-1185">Reference proteome</keyword>
<proteinExistence type="predicted"/>